<feature type="non-terminal residue" evidence="1">
    <location>
        <position position="77"/>
    </location>
</feature>
<gene>
    <name evidence="1" type="ORF">ONB1V03_LOCUS21400</name>
</gene>
<protein>
    <submittedName>
        <fullName evidence="1">Uncharacterized protein</fullName>
    </submittedName>
</protein>
<name>A0A7R9MRG5_9ACAR</name>
<dbReference type="AlphaFoldDB" id="A0A7R9MRG5"/>
<dbReference type="EMBL" id="OC956288">
    <property type="protein sequence ID" value="CAD7664842.1"/>
    <property type="molecule type" value="Genomic_DNA"/>
</dbReference>
<keyword evidence="2" id="KW-1185">Reference proteome</keyword>
<reference evidence="1" key="1">
    <citation type="submission" date="2020-11" db="EMBL/GenBank/DDBJ databases">
        <authorList>
            <person name="Tran Van P."/>
        </authorList>
    </citation>
    <scope>NUCLEOTIDE SEQUENCE</scope>
</reference>
<accession>A0A7R9MRG5</accession>
<organism evidence="1">
    <name type="scientific">Oppiella nova</name>
    <dbReference type="NCBI Taxonomy" id="334625"/>
    <lineage>
        <taxon>Eukaryota</taxon>
        <taxon>Metazoa</taxon>
        <taxon>Ecdysozoa</taxon>
        <taxon>Arthropoda</taxon>
        <taxon>Chelicerata</taxon>
        <taxon>Arachnida</taxon>
        <taxon>Acari</taxon>
        <taxon>Acariformes</taxon>
        <taxon>Sarcoptiformes</taxon>
        <taxon>Oribatida</taxon>
        <taxon>Brachypylina</taxon>
        <taxon>Oppioidea</taxon>
        <taxon>Oppiidae</taxon>
        <taxon>Oppiella</taxon>
    </lineage>
</organism>
<evidence type="ECO:0000313" key="1">
    <source>
        <dbReference type="EMBL" id="CAD7664842.1"/>
    </source>
</evidence>
<proteinExistence type="predicted"/>
<sequence length="77" mass="9102">VTLGWRHFTPVRLEVIPQELVLVNTWHPNSPELSIYSEYEIYDKFIKLDQIIDSMCVPVHSTRPESSQQNTMEWKNS</sequence>
<dbReference type="Proteomes" id="UP000728032">
    <property type="component" value="Unassembled WGS sequence"/>
</dbReference>
<dbReference type="EMBL" id="CAJPVJ010041463">
    <property type="protein sequence ID" value="CAG2181979.1"/>
    <property type="molecule type" value="Genomic_DNA"/>
</dbReference>
<evidence type="ECO:0000313" key="2">
    <source>
        <dbReference type="Proteomes" id="UP000728032"/>
    </source>
</evidence>